<accession>A0A834L922</accession>
<dbReference type="EMBL" id="WJXA01000011">
    <property type="protein sequence ID" value="KAF7128135.1"/>
    <property type="molecule type" value="Genomic_DNA"/>
</dbReference>
<dbReference type="OrthoDB" id="1917367at2759"/>
<dbReference type="AlphaFoldDB" id="A0A834L922"/>
<gene>
    <name evidence="1" type="ORF">RHSIM_Rhsim11G0049800</name>
</gene>
<sequence length="79" mass="9365">MVTEQGKQKSYQEALEHDRKGEWAKAMQDEMKFLFENHTYDLVKLPKGKKALKNKRVYRLKHDGKNLISMARLVVKGFR</sequence>
<keyword evidence="2" id="KW-1185">Reference proteome</keyword>
<protein>
    <recommendedName>
        <fullName evidence="3">Reverse transcriptase</fullName>
    </recommendedName>
</protein>
<reference evidence="1" key="1">
    <citation type="submission" date="2019-11" db="EMBL/GenBank/DDBJ databases">
        <authorList>
            <person name="Liu Y."/>
            <person name="Hou J."/>
            <person name="Li T.-Q."/>
            <person name="Guan C.-H."/>
            <person name="Wu X."/>
            <person name="Wu H.-Z."/>
            <person name="Ling F."/>
            <person name="Zhang R."/>
            <person name="Shi X.-G."/>
            <person name="Ren J.-P."/>
            <person name="Chen E.-F."/>
            <person name="Sun J.-M."/>
        </authorList>
    </citation>
    <scope>NUCLEOTIDE SEQUENCE</scope>
    <source>
        <strain evidence="1">Adult_tree_wgs_1</strain>
        <tissue evidence="1">Leaves</tissue>
    </source>
</reference>
<proteinExistence type="predicted"/>
<dbReference type="Proteomes" id="UP000626092">
    <property type="component" value="Unassembled WGS sequence"/>
</dbReference>
<comment type="caution">
    <text evidence="1">The sequence shown here is derived from an EMBL/GenBank/DDBJ whole genome shotgun (WGS) entry which is preliminary data.</text>
</comment>
<evidence type="ECO:0008006" key="3">
    <source>
        <dbReference type="Google" id="ProtNLM"/>
    </source>
</evidence>
<organism evidence="1 2">
    <name type="scientific">Rhododendron simsii</name>
    <name type="common">Sims's rhododendron</name>
    <dbReference type="NCBI Taxonomy" id="118357"/>
    <lineage>
        <taxon>Eukaryota</taxon>
        <taxon>Viridiplantae</taxon>
        <taxon>Streptophyta</taxon>
        <taxon>Embryophyta</taxon>
        <taxon>Tracheophyta</taxon>
        <taxon>Spermatophyta</taxon>
        <taxon>Magnoliopsida</taxon>
        <taxon>eudicotyledons</taxon>
        <taxon>Gunneridae</taxon>
        <taxon>Pentapetalae</taxon>
        <taxon>asterids</taxon>
        <taxon>Ericales</taxon>
        <taxon>Ericaceae</taxon>
        <taxon>Ericoideae</taxon>
        <taxon>Rhodoreae</taxon>
        <taxon>Rhododendron</taxon>
    </lineage>
</organism>
<evidence type="ECO:0000313" key="1">
    <source>
        <dbReference type="EMBL" id="KAF7128135.1"/>
    </source>
</evidence>
<name>A0A834L922_RHOSS</name>
<evidence type="ECO:0000313" key="2">
    <source>
        <dbReference type="Proteomes" id="UP000626092"/>
    </source>
</evidence>